<proteinExistence type="predicted"/>
<evidence type="ECO:0000313" key="2">
    <source>
        <dbReference type="Proteomes" id="UP000247409"/>
    </source>
</evidence>
<accession>A0A2V3ITA5</accession>
<evidence type="ECO:0000313" key="1">
    <source>
        <dbReference type="EMBL" id="PXF44967.1"/>
    </source>
</evidence>
<dbReference type="EMBL" id="NBIV01000076">
    <property type="protein sequence ID" value="PXF44967.1"/>
    <property type="molecule type" value="Genomic_DNA"/>
</dbReference>
<comment type="caution">
    <text evidence="1">The sequence shown here is derived from an EMBL/GenBank/DDBJ whole genome shotgun (WGS) entry which is preliminary data.</text>
</comment>
<dbReference type="Proteomes" id="UP000247409">
    <property type="component" value="Unassembled WGS sequence"/>
</dbReference>
<protein>
    <submittedName>
        <fullName evidence="1">Uncharacterized protein</fullName>
    </submittedName>
</protein>
<dbReference type="AlphaFoldDB" id="A0A2V3ITA5"/>
<name>A0A2V3ITA5_9FLOR</name>
<organism evidence="1 2">
    <name type="scientific">Gracilariopsis chorda</name>
    <dbReference type="NCBI Taxonomy" id="448386"/>
    <lineage>
        <taxon>Eukaryota</taxon>
        <taxon>Rhodophyta</taxon>
        <taxon>Florideophyceae</taxon>
        <taxon>Rhodymeniophycidae</taxon>
        <taxon>Gracilariales</taxon>
        <taxon>Gracilariaceae</taxon>
        <taxon>Gracilariopsis</taxon>
    </lineage>
</organism>
<sequence>MFSSEEAKLRFKLQLGFLLHSIHGLSEAYQPTDITQNFLRMLVLPQAGIRGFIAIDLILSRYSTKHICKQTGNPLQASSRELSLPTREIDVNEVGVMVYIS</sequence>
<reference evidence="1 2" key="1">
    <citation type="journal article" date="2018" name="Mol. Biol. Evol.">
        <title>Analysis of the draft genome of the red seaweed Gracilariopsis chorda provides insights into genome size evolution in Rhodophyta.</title>
        <authorList>
            <person name="Lee J."/>
            <person name="Yang E.C."/>
            <person name="Graf L."/>
            <person name="Yang J.H."/>
            <person name="Qiu H."/>
            <person name="Zel Zion U."/>
            <person name="Chan C.X."/>
            <person name="Stephens T.G."/>
            <person name="Weber A.P.M."/>
            <person name="Boo G.H."/>
            <person name="Boo S.M."/>
            <person name="Kim K.M."/>
            <person name="Shin Y."/>
            <person name="Jung M."/>
            <person name="Lee S.J."/>
            <person name="Yim H.S."/>
            <person name="Lee J.H."/>
            <person name="Bhattacharya D."/>
            <person name="Yoon H.S."/>
        </authorList>
    </citation>
    <scope>NUCLEOTIDE SEQUENCE [LARGE SCALE GENOMIC DNA]</scope>
    <source>
        <strain evidence="1 2">SKKU-2015</strain>
        <tissue evidence="1">Whole body</tissue>
    </source>
</reference>
<keyword evidence="2" id="KW-1185">Reference proteome</keyword>
<gene>
    <name evidence="1" type="ORF">BWQ96_05267</name>
</gene>